<protein>
    <submittedName>
        <fullName evidence="7">Uncharacterized protein</fullName>
    </submittedName>
</protein>
<dbReference type="GO" id="GO:0006882">
    <property type="term" value="P:intracellular zinc ion homeostasis"/>
    <property type="evidence" value="ECO:0007669"/>
    <property type="project" value="TreeGrafter"/>
</dbReference>
<dbReference type="GO" id="GO:0016020">
    <property type="term" value="C:membrane"/>
    <property type="evidence" value="ECO:0007669"/>
    <property type="project" value="UniProtKB-SubCell"/>
</dbReference>
<dbReference type="PANTHER" id="PTHR20855">
    <property type="entry name" value="ADIPOR/PROGESTIN RECEPTOR-RELATED"/>
    <property type="match status" value="1"/>
</dbReference>
<dbReference type="EMBL" id="JAACJM010000004">
    <property type="protein sequence ID" value="KAF5373065.1"/>
    <property type="molecule type" value="Genomic_DNA"/>
</dbReference>
<dbReference type="PANTHER" id="PTHR20855:SF52">
    <property type="entry name" value="ADIPONECTIN RECEPTOR PROTEIN"/>
    <property type="match status" value="1"/>
</dbReference>
<sequence>MQAPRRRLKSTPTPQPASHDDGSADSQTMDQEVSLSGKLLTYEELPLWRRDNPSILTGYRPETKSWLSCAKGAAIWHNESVNIWTHLLGTMATIAAIAVSFSEAGFLEKNLPGFSLDSAELMLFLNKYASIVLEFAVRSH</sequence>
<evidence type="ECO:0000256" key="3">
    <source>
        <dbReference type="ARBA" id="ARBA00022692"/>
    </source>
</evidence>
<evidence type="ECO:0000256" key="1">
    <source>
        <dbReference type="ARBA" id="ARBA00004141"/>
    </source>
</evidence>
<dbReference type="Proteomes" id="UP000559256">
    <property type="component" value="Unassembled WGS sequence"/>
</dbReference>
<keyword evidence="8" id="KW-1185">Reference proteome</keyword>
<evidence type="ECO:0000256" key="5">
    <source>
        <dbReference type="ARBA" id="ARBA00023136"/>
    </source>
</evidence>
<evidence type="ECO:0000256" key="6">
    <source>
        <dbReference type="SAM" id="MobiDB-lite"/>
    </source>
</evidence>
<reference evidence="7 8" key="1">
    <citation type="journal article" date="2020" name="ISME J.">
        <title>Uncovering the hidden diversity of litter-decomposition mechanisms in mushroom-forming fungi.</title>
        <authorList>
            <person name="Floudas D."/>
            <person name="Bentzer J."/>
            <person name="Ahren D."/>
            <person name="Johansson T."/>
            <person name="Persson P."/>
            <person name="Tunlid A."/>
        </authorList>
    </citation>
    <scope>NUCLEOTIDE SEQUENCE [LARGE SCALE GENOMIC DNA]</scope>
    <source>
        <strain evidence="7 8">CBS 291.85</strain>
    </source>
</reference>
<dbReference type="OrthoDB" id="529367at2759"/>
<name>A0A8H5GYC2_9AGAR</name>
<dbReference type="InterPro" id="IPR004254">
    <property type="entry name" value="AdipoR/HlyIII-related"/>
</dbReference>
<dbReference type="GO" id="GO:0038023">
    <property type="term" value="F:signaling receptor activity"/>
    <property type="evidence" value="ECO:0007669"/>
    <property type="project" value="TreeGrafter"/>
</dbReference>
<organism evidence="7 8">
    <name type="scientific">Tetrapyrgos nigripes</name>
    <dbReference type="NCBI Taxonomy" id="182062"/>
    <lineage>
        <taxon>Eukaryota</taxon>
        <taxon>Fungi</taxon>
        <taxon>Dikarya</taxon>
        <taxon>Basidiomycota</taxon>
        <taxon>Agaricomycotina</taxon>
        <taxon>Agaricomycetes</taxon>
        <taxon>Agaricomycetidae</taxon>
        <taxon>Agaricales</taxon>
        <taxon>Marasmiineae</taxon>
        <taxon>Marasmiaceae</taxon>
        <taxon>Tetrapyrgos</taxon>
    </lineage>
</organism>
<evidence type="ECO:0000313" key="7">
    <source>
        <dbReference type="EMBL" id="KAF5373065.1"/>
    </source>
</evidence>
<accession>A0A8H5GYC2</accession>
<keyword evidence="4" id="KW-1133">Transmembrane helix</keyword>
<evidence type="ECO:0000256" key="4">
    <source>
        <dbReference type="ARBA" id="ARBA00022989"/>
    </source>
</evidence>
<evidence type="ECO:0000313" key="8">
    <source>
        <dbReference type="Proteomes" id="UP000559256"/>
    </source>
</evidence>
<gene>
    <name evidence="7" type="ORF">D9758_001569</name>
</gene>
<keyword evidence="5" id="KW-0472">Membrane</keyword>
<feature type="region of interest" description="Disordered" evidence="6">
    <location>
        <begin position="1"/>
        <end position="30"/>
    </location>
</feature>
<dbReference type="AlphaFoldDB" id="A0A8H5GYC2"/>
<comment type="subcellular location">
    <subcellularLocation>
        <location evidence="1">Membrane</location>
        <topology evidence="1">Multi-pass membrane protein</topology>
    </subcellularLocation>
</comment>
<comment type="caution">
    <text evidence="7">The sequence shown here is derived from an EMBL/GenBank/DDBJ whole genome shotgun (WGS) entry which is preliminary data.</text>
</comment>
<proteinExistence type="inferred from homology"/>
<keyword evidence="3" id="KW-0812">Transmembrane</keyword>
<evidence type="ECO:0000256" key="2">
    <source>
        <dbReference type="ARBA" id="ARBA00007018"/>
    </source>
</evidence>
<comment type="similarity">
    <text evidence="2">Belongs to the ADIPOR family.</text>
</comment>